<dbReference type="EMBL" id="JBBPFD010000004">
    <property type="protein sequence ID" value="KAK7929743.1"/>
    <property type="molecule type" value="Genomic_DNA"/>
</dbReference>
<organism evidence="2 3">
    <name type="scientific">Mugilogobius chulae</name>
    <name type="common">yellowstripe goby</name>
    <dbReference type="NCBI Taxonomy" id="88201"/>
    <lineage>
        <taxon>Eukaryota</taxon>
        <taxon>Metazoa</taxon>
        <taxon>Chordata</taxon>
        <taxon>Craniata</taxon>
        <taxon>Vertebrata</taxon>
        <taxon>Euteleostomi</taxon>
        <taxon>Actinopterygii</taxon>
        <taxon>Neopterygii</taxon>
        <taxon>Teleostei</taxon>
        <taxon>Neoteleostei</taxon>
        <taxon>Acanthomorphata</taxon>
        <taxon>Gobiaria</taxon>
        <taxon>Gobiiformes</taxon>
        <taxon>Gobioidei</taxon>
        <taxon>Gobiidae</taxon>
        <taxon>Gobionellinae</taxon>
        <taxon>Mugilogobius</taxon>
    </lineage>
</organism>
<keyword evidence="3" id="KW-1185">Reference proteome</keyword>
<protein>
    <submittedName>
        <fullName evidence="2">Uncharacterized protein</fullName>
    </submittedName>
</protein>
<dbReference type="Proteomes" id="UP001460270">
    <property type="component" value="Unassembled WGS sequence"/>
</dbReference>
<evidence type="ECO:0000256" key="1">
    <source>
        <dbReference type="SAM" id="MobiDB-lite"/>
    </source>
</evidence>
<evidence type="ECO:0000313" key="3">
    <source>
        <dbReference type="Proteomes" id="UP001460270"/>
    </source>
</evidence>
<dbReference type="AlphaFoldDB" id="A0AAW0PQB3"/>
<feature type="region of interest" description="Disordered" evidence="1">
    <location>
        <begin position="97"/>
        <end position="118"/>
    </location>
</feature>
<sequence length="118" mass="13123">MYVQLNTGPNSRRNMLKFIGRRVRKLGQLEPSGSRRLSQEGIPRNGTATLLYSEPDIRGKQCLCGAVSLVRWAIGGSRIEREACPMSAVHHHGLARIRRRQVDGKAREARGMGSDESP</sequence>
<reference evidence="3" key="1">
    <citation type="submission" date="2024-04" db="EMBL/GenBank/DDBJ databases">
        <title>Salinicola lusitanus LLJ914,a marine bacterium isolated from the Okinawa Trough.</title>
        <authorList>
            <person name="Li J."/>
        </authorList>
    </citation>
    <scope>NUCLEOTIDE SEQUENCE [LARGE SCALE GENOMIC DNA]</scope>
</reference>
<comment type="caution">
    <text evidence="2">The sequence shown here is derived from an EMBL/GenBank/DDBJ whole genome shotgun (WGS) entry which is preliminary data.</text>
</comment>
<evidence type="ECO:0000313" key="2">
    <source>
        <dbReference type="EMBL" id="KAK7929743.1"/>
    </source>
</evidence>
<proteinExistence type="predicted"/>
<accession>A0AAW0PQB3</accession>
<name>A0AAW0PQB3_9GOBI</name>
<feature type="compositionally biased region" description="Basic and acidic residues" evidence="1">
    <location>
        <begin position="100"/>
        <end position="110"/>
    </location>
</feature>
<gene>
    <name evidence="2" type="ORF">WMY93_006138</name>
</gene>